<dbReference type="RefSeq" id="WP_168868759.1">
    <property type="nucleotide sequence ID" value="NZ_JABAIA010000001.1"/>
</dbReference>
<gene>
    <name evidence="5" type="ORF">HGH92_00175</name>
</gene>
<reference evidence="5 6" key="1">
    <citation type="submission" date="2020-04" db="EMBL/GenBank/DDBJ databases">
        <authorList>
            <person name="Yin C."/>
        </authorList>
    </citation>
    <scope>NUCLEOTIDE SEQUENCE [LARGE SCALE GENOMIC DNA]</scope>
    <source>
        <strain evidence="5 6">Ae27</strain>
    </source>
</reference>
<feature type="signal peptide" evidence="3">
    <location>
        <begin position="1"/>
        <end position="18"/>
    </location>
</feature>
<protein>
    <submittedName>
        <fullName evidence="5">Polysaccharide deacetylase family protein</fullName>
    </submittedName>
</protein>
<evidence type="ECO:0000256" key="1">
    <source>
        <dbReference type="ARBA" id="ARBA00004613"/>
    </source>
</evidence>
<dbReference type="InterPro" id="IPR002509">
    <property type="entry name" value="NODB_dom"/>
</dbReference>
<comment type="caution">
    <text evidence="5">The sequence shown here is derived from an EMBL/GenBank/DDBJ whole genome shotgun (WGS) entry which is preliminary data.</text>
</comment>
<dbReference type="InterPro" id="IPR051398">
    <property type="entry name" value="Polysacch_Deacetylase"/>
</dbReference>
<dbReference type="PANTHER" id="PTHR34216:SF3">
    <property type="entry name" value="POLY-BETA-1,6-N-ACETYL-D-GLUCOSAMINE N-DEACETYLASE"/>
    <property type="match status" value="1"/>
</dbReference>
<dbReference type="CDD" id="cd10918">
    <property type="entry name" value="CE4_NodB_like_5s_6s"/>
    <property type="match status" value="1"/>
</dbReference>
<accession>A0A847RM87</accession>
<dbReference type="SUPFAM" id="SSF88713">
    <property type="entry name" value="Glycoside hydrolase/deacetylase"/>
    <property type="match status" value="1"/>
</dbReference>
<dbReference type="EMBL" id="JABAIA010000001">
    <property type="protein sequence ID" value="NLR62704.1"/>
    <property type="molecule type" value="Genomic_DNA"/>
</dbReference>
<dbReference type="GO" id="GO:0005576">
    <property type="term" value="C:extracellular region"/>
    <property type="evidence" value="ECO:0007669"/>
    <property type="project" value="UniProtKB-SubCell"/>
</dbReference>
<feature type="chain" id="PRO_5033025867" evidence="3">
    <location>
        <begin position="19"/>
        <end position="239"/>
    </location>
</feature>
<sequence length="239" mass="27393">MKRLIVIWCCCLSLTTTAQQLPVLCYHNITTAGQHKNDLLHIDRDQFDRQLKTLSDSGYHTILPDEMVALMAQHKPFPPRACIITFDDSHDVHYSVAAPLLQHYHFKGVFFVMTVTLNKPHYLSVANVKALSDEGHVVASHTWDHPFPAGYKDWNKELVTPRQQLEKITGRPVWYFAYPFGAYNDSIIMHVKQAGYKAAFQLNRLPVAGKELYTLRRLMVDGRWSGAQLLHEMALYGTQ</sequence>
<dbReference type="GO" id="GO:0005975">
    <property type="term" value="P:carbohydrate metabolic process"/>
    <property type="evidence" value="ECO:0007669"/>
    <property type="project" value="InterPro"/>
</dbReference>
<dbReference type="PROSITE" id="PS51677">
    <property type="entry name" value="NODB"/>
    <property type="match status" value="1"/>
</dbReference>
<evidence type="ECO:0000256" key="3">
    <source>
        <dbReference type="SAM" id="SignalP"/>
    </source>
</evidence>
<evidence type="ECO:0000259" key="4">
    <source>
        <dbReference type="PROSITE" id="PS51677"/>
    </source>
</evidence>
<dbReference type="Pfam" id="PF01522">
    <property type="entry name" value="Polysacc_deac_1"/>
    <property type="match status" value="1"/>
</dbReference>
<organism evidence="5 6">
    <name type="scientific">Chitinophaga varians</name>
    <dbReference type="NCBI Taxonomy" id="2202339"/>
    <lineage>
        <taxon>Bacteria</taxon>
        <taxon>Pseudomonadati</taxon>
        <taxon>Bacteroidota</taxon>
        <taxon>Chitinophagia</taxon>
        <taxon>Chitinophagales</taxon>
        <taxon>Chitinophagaceae</taxon>
        <taxon>Chitinophaga</taxon>
    </lineage>
</organism>
<evidence type="ECO:0000313" key="5">
    <source>
        <dbReference type="EMBL" id="NLR62704.1"/>
    </source>
</evidence>
<name>A0A847RM87_9BACT</name>
<proteinExistence type="predicted"/>
<dbReference type="PANTHER" id="PTHR34216">
    <property type="match status" value="1"/>
</dbReference>
<dbReference type="Gene3D" id="3.20.20.370">
    <property type="entry name" value="Glycoside hydrolase/deacetylase"/>
    <property type="match status" value="1"/>
</dbReference>
<evidence type="ECO:0000313" key="6">
    <source>
        <dbReference type="Proteomes" id="UP000570474"/>
    </source>
</evidence>
<dbReference type="InterPro" id="IPR011330">
    <property type="entry name" value="Glyco_hydro/deAcase_b/a-brl"/>
</dbReference>
<dbReference type="Proteomes" id="UP000570474">
    <property type="component" value="Unassembled WGS sequence"/>
</dbReference>
<feature type="domain" description="NodB homology" evidence="4">
    <location>
        <begin position="80"/>
        <end position="239"/>
    </location>
</feature>
<keyword evidence="6" id="KW-1185">Reference proteome</keyword>
<dbReference type="AlphaFoldDB" id="A0A847RM87"/>
<dbReference type="GO" id="GO:0016810">
    <property type="term" value="F:hydrolase activity, acting on carbon-nitrogen (but not peptide) bonds"/>
    <property type="evidence" value="ECO:0007669"/>
    <property type="project" value="InterPro"/>
</dbReference>
<keyword evidence="2 3" id="KW-0732">Signal</keyword>
<comment type="subcellular location">
    <subcellularLocation>
        <location evidence="1">Secreted</location>
    </subcellularLocation>
</comment>
<evidence type="ECO:0000256" key="2">
    <source>
        <dbReference type="ARBA" id="ARBA00022729"/>
    </source>
</evidence>